<evidence type="ECO:0000313" key="1">
    <source>
        <dbReference type="EMBL" id="MCD8741742.1"/>
    </source>
</evidence>
<dbReference type="Pfam" id="PF19777">
    <property type="entry name" value="DUF6263"/>
    <property type="match status" value="1"/>
</dbReference>
<accession>A0ABS8U535</accession>
<dbReference type="RefSeq" id="WP_232178249.1">
    <property type="nucleotide sequence ID" value="NZ_JAJPWV010000004.1"/>
</dbReference>
<organism evidence="1 2">
    <name type="scientific">Mucilaginibacter roseus</name>
    <dbReference type="NCBI Taxonomy" id="1528868"/>
    <lineage>
        <taxon>Bacteria</taxon>
        <taxon>Pseudomonadati</taxon>
        <taxon>Bacteroidota</taxon>
        <taxon>Sphingobacteriia</taxon>
        <taxon>Sphingobacteriales</taxon>
        <taxon>Sphingobacteriaceae</taxon>
        <taxon>Mucilaginibacter</taxon>
    </lineage>
</organism>
<sequence>MFLTCSAFAQKRSIALKLKKDSTYSFVVKQTTTTSQTIRQRSLETRMTLLVRMSFKIADVRKDHYRIYAKYDSINLHMDMPNGNLQYSSENSDTTNIYSQILAAFKNKAFLVRLSRSGQIISADEADQYLSVIAQLTKANAAQREQAFTELQQSIGSNAVVNLLQKVFNVYPEVPVNSNEKWVIDTKSEGEPDLATRNYYVIKNILPKNIIIQGNGTIRSLSPTEPALLNGMPVERNLAGDTYVNISADKVSGWPLKAEVMEKLSGFMIIQDNSKLPGGLAIPVNINNIVTVDIP</sequence>
<evidence type="ECO:0000313" key="2">
    <source>
        <dbReference type="Proteomes" id="UP001199919"/>
    </source>
</evidence>
<comment type="caution">
    <text evidence="1">The sequence shown here is derived from an EMBL/GenBank/DDBJ whole genome shotgun (WGS) entry which is preliminary data.</text>
</comment>
<name>A0ABS8U535_9SPHI</name>
<proteinExistence type="predicted"/>
<dbReference type="EMBL" id="JAJPWV010000004">
    <property type="protein sequence ID" value="MCD8741742.1"/>
    <property type="molecule type" value="Genomic_DNA"/>
</dbReference>
<dbReference type="InterPro" id="IPR046230">
    <property type="entry name" value="DUF6263"/>
</dbReference>
<gene>
    <name evidence="1" type="ORF">LT679_14095</name>
</gene>
<keyword evidence="2" id="KW-1185">Reference proteome</keyword>
<reference evidence="1 2" key="1">
    <citation type="submission" date="2021-12" db="EMBL/GenBank/DDBJ databases">
        <title>Mucilaginibacter roseus genome.</title>
        <authorList>
            <person name="Ferreira J.R."/>
            <person name="Newman J.D."/>
        </authorList>
    </citation>
    <scope>NUCLEOTIDE SEQUENCE [LARGE SCALE GENOMIC DNA]</scope>
    <source>
        <strain evidence="1 2">LMG 28454</strain>
    </source>
</reference>
<protein>
    <submittedName>
        <fullName evidence="1">DUF6263 family protein</fullName>
    </submittedName>
</protein>
<dbReference type="Proteomes" id="UP001199919">
    <property type="component" value="Unassembled WGS sequence"/>
</dbReference>